<dbReference type="SMART" id="SM00331">
    <property type="entry name" value="PP2C_SIG"/>
    <property type="match status" value="1"/>
</dbReference>
<accession>A0ABP7TFL7</accession>
<dbReference type="SMART" id="SM00332">
    <property type="entry name" value="PP2Cc"/>
    <property type="match status" value="1"/>
</dbReference>
<dbReference type="SUPFAM" id="SSF81606">
    <property type="entry name" value="PP2C-like"/>
    <property type="match status" value="1"/>
</dbReference>
<dbReference type="InterPro" id="IPR001932">
    <property type="entry name" value="PPM-type_phosphatase-like_dom"/>
</dbReference>
<dbReference type="PANTHER" id="PTHR47992">
    <property type="entry name" value="PROTEIN PHOSPHATASE"/>
    <property type="match status" value="1"/>
</dbReference>
<keyword evidence="3" id="KW-1185">Reference proteome</keyword>
<evidence type="ECO:0000313" key="2">
    <source>
        <dbReference type="EMBL" id="GAA4025266.1"/>
    </source>
</evidence>
<evidence type="ECO:0000313" key="3">
    <source>
        <dbReference type="Proteomes" id="UP001500235"/>
    </source>
</evidence>
<dbReference type="RefSeq" id="WP_344707981.1">
    <property type="nucleotide sequence ID" value="NZ_BAABBQ010000001.1"/>
</dbReference>
<dbReference type="PROSITE" id="PS51746">
    <property type="entry name" value="PPM_2"/>
    <property type="match status" value="1"/>
</dbReference>
<proteinExistence type="predicted"/>
<name>A0ABP7TFL7_9SPHN</name>
<gene>
    <name evidence="2" type="ORF">GCM10022280_27670</name>
</gene>
<dbReference type="InterPro" id="IPR015655">
    <property type="entry name" value="PP2C"/>
</dbReference>
<evidence type="ECO:0000259" key="1">
    <source>
        <dbReference type="PROSITE" id="PS51746"/>
    </source>
</evidence>
<dbReference type="Pfam" id="PF13672">
    <property type="entry name" value="PP2C_2"/>
    <property type="match status" value="1"/>
</dbReference>
<feature type="domain" description="PPM-type phosphatase" evidence="1">
    <location>
        <begin position="24"/>
        <end position="232"/>
    </location>
</feature>
<dbReference type="CDD" id="cd00143">
    <property type="entry name" value="PP2Cc"/>
    <property type="match status" value="1"/>
</dbReference>
<reference evidence="3" key="1">
    <citation type="journal article" date="2019" name="Int. J. Syst. Evol. Microbiol.">
        <title>The Global Catalogue of Microorganisms (GCM) 10K type strain sequencing project: providing services to taxonomists for standard genome sequencing and annotation.</title>
        <authorList>
            <consortium name="The Broad Institute Genomics Platform"/>
            <consortium name="The Broad Institute Genome Sequencing Center for Infectious Disease"/>
            <person name="Wu L."/>
            <person name="Ma J."/>
        </authorList>
    </citation>
    <scope>NUCLEOTIDE SEQUENCE [LARGE SCALE GENOMIC DNA]</scope>
    <source>
        <strain evidence="3">JCM 17563</strain>
    </source>
</reference>
<sequence length="235" mass="24781">MTNVYCWAATHVGLVREQNEDALAVSAAFDLGSEGTWEGQLAGERAWAMVADGMGGHAAGEVASRLAVEVMAPFLTECSSADDLPTALASADWAIRHAMAEEPSLKGMGTTICGILAISNKMSVFNIGDSKIQFWNAGELRQLSEDHVVHGHILTQCLGGSSQGRTLAPCIVTEPLPGDARLLLSSDGLTDLVPDDQIQDILSRSDRPAEELVEAALTAGGHDNITAVVLQFEPS</sequence>
<protein>
    <recommendedName>
        <fullName evidence="1">PPM-type phosphatase domain-containing protein</fullName>
    </recommendedName>
</protein>
<dbReference type="InterPro" id="IPR036457">
    <property type="entry name" value="PPM-type-like_dom_sf"/>
</dbReference>
<dbReference type="Gene3D" id="3.60.40.10">
    <property type="entry name" value="PPM-type phosphatase domain"/>
    <property type="match status" value="1"/>
</dbReference>
<organism evidence="2 3">
    <name type="scientific">Sphingomonas swuensis</name>
    <dbReference type="NCBI Taxonomy" id="977800"/>
    <lineage>
        <taxon>Bacteria</taxon>
        <taxon>Pseudomonadati</taxon>
        <taxon>Pseudomonadota</taxon>
        <taxon>Alphaproteobacteria</taxon>
        <taxon>Sphingomonadales</taxon>
        <taxon>Sphingomonadaceae</taxon>
        <taxon>Sphingomonas</taxon>
    </lineage>
</organism>
<comment type="caution">
    <text evidence="2">The sequence shown here is derived from an EMBL/GenBank/DDBJ whole genome shotgun (WGS) entry which is preliminary data.</text>
</comment>
<dbReference type="Proteomes" id="UP001500235">
    <property type="component" value="Unassembled WGS sequence"/>
</dbReference>
<dbReference type="EMBL" id="BAABBQ010000001">
    <property type="protein sequence ID" value="GAA4025266.1"/>
    <property type="molecule type" value="Genomic_DNA"/>
</dbReference>